<dbReference type="OrthoDB" id="444119at2759"/>
<dbReference type="Pfam" id="PF08016">
    <property type="entry name" value="PKD_channel"/>
    <property type="match status" value="1"/>
</dbReference>
<dbReference type="InterPro" id="IPR051223">
    <property type="entry name" value="Polycystin"/>
</dbReference>
<dbReference type="PANTHER" id="PTHR10877">
    <property type="entry name" value="POLYCYSTIN FAMILY MEMBER"/>
    <property type="match status" value="1"/>
</dbReference>
<dbReference type="InterPro" id="IPR046791">
    <property type="entry name" value="Polycystin_dom"/>
</dbReference>
<feature type="domain" description="Polycystin cation channel PKD1/PKD2" evidence="8">
    <location>
        <begin position="387"/>
        <end position="600"/>
    </location>
</feature>
<feature type="transmembrane region" description="Helical" evidence="7">
    <location>
        <begin position="384"/>
        <end position="405"/>
    </location>
</feature>
<evidence type="ECO:0000256" key="4">
    <source>
        <dbReference type="ARBA" id="ARBA00022989"/>
    </source>
</evidence>
<organism evidence="10 11">
    <name type="scientific">Achlya hypogyna</name>
    <name type="common">Oomycete</name>
    <name type="synonym">Protoachlya hypogyna</name>
    <dbReference type="NCBI Taxonomy" id="1202772"/>
    <lineage>
        <taxon>Eukaryota</taxon>
        <taxon>Sar</taxon>
        <taxon>Stramenopiles</taxon>
        <taxon>Oomycota</taxon>
        <taxon>Saprolegniomycetes</taxon>
        <taxon>Saprolegniales</taxon>
        <taxon>Achlyaceae</taxon>
        <taxon>Achlya</taxon>
    </lineage>
</organism>
<feature type="transmembrane region" description="Helical" evidence="7">
    <location>
        <begin position="570"/>
        <end position="594"/>
    </location>
</feature>
<keyword evidence="6" id="KW-0175">Coiled coil</keyword>
<accession>A0A1V9ZIP3</accession>
<dbReference type="Pfam" id="PF20519">
    <property type="entry name" value="Polycystin_dom"/>
    <property type="match status" value="1"/>
</dbReference>
<evidence type="ECO:0000256" key="1">
    <source>
        <dbReference type="ARBA" id="ARBA00004141"/>
    </source>
</evidence>
<feature type="transmembrane region" description="Helical" evidence="7">
    <location>
        <begin position="417"/>
        <end position="438"/>
    </location>
</feature>
<reference evidence="10 11" key="1">
    <citation type="journal article" date="2014" name="Genome Biol. Evol.">
        <title>The secreted proteins of Achlya hypogyna and Thraustotheca clavata identify the ancestral oomycete secretome and reveal gene acquisitions by horizontal gene transfer.</title>
        <authorList>
            <person name="Misner I."/>
            <person name="Blouin N."/>
            <person name="Leonard G."/>
            <person name="Richards T.A."/>
            <person name="Lane C.E."/>
        </authorList>
    </citation>
    <scope>NUCLEOTIDE SEQUENCE [LARGE SCALE GENOMIC DNA]</scope>
    <source>
        <strain evidence="10 11">ATCC 48635</strain>
    </source>
</reference>
<comment type="caution">
    <text evidence="10">The sequence shown here is derived from an EMBL/GenBank/DDBJ whole genome shotgun (WGS) entry which is preliminary data.</text>
</comment>
<comment type="similarity">
    <text evidence="2">Belongs to the polycystin family.</text>
</comment>
<evidence type="ECO:0000256" key="3">
    <source>
        <dbReference type="ARBA" id="ARBA00022692"/>
    </source>
</evidence>
<name>A0A1V9ZIP3_ACHHY</name>
<keyword evidence="4 7" id="KW-1133">Transmembrane helix</keyword>
<evidence type="ECO:0000259" key="8">
    <source>
        <dbReference type="Pfam" id="PF08016"/>
    </source>
</evidence>
<keyword evidence="3 7" id="KW-0812">Transmembrane</keyword>
<evidence type="ECO:0000313" key="10">
    <source>
        <dbReference type="EMBL" id="OQR97781.1"/>
    </source>
</evidence>
<dbReference type="PANTHER" id="PTHR10877:SF183">
    <property type="entry name" value="AT14535P-RELATED"/>
    <property type="match status" value="1"/>
</dbReference>
<feature type="transmembrane region" description="Helical" evidence="7">
    <location>
        <begin position="481"/>
        <end position="505"/>
    </location>
</feature>
<feature type="transmembrane region" description="Helical" evidence="7">
    <location>
        <begin position="59"/>
        <end position="85"/>
    </location>
</feature>
<gene>
    <name evidence="10" type="ORF">ACHHYP_10012</name>
</gene>
<evidence type="ECO:0000256" key="6">
    <source>
        <dbReference type="SAM" id="Coils"/>
    </source>
</evidence>
<feature type="domain" description="Polycystin" evidence="9">
    <location>
        <begin position="112"/>
        <end position="370"/>
    </location>
</feature>
<feature type="coiled-coil region" evidence="6">
    <location>
        <begin position="685"/>
        <end position="712"/>
    </location>
</feature>
<dbReference type="Gene3D" id="1.10.287.70">
    <property type="match status" value="1"/>
</dbReference>
<evidence type="ECO:0000256" key="5">
    <source>
        <dbReference type="ARBA" id="ARBA00023136"/>
    </source>
</evidence>
<dbReference type="STRING" id="1202772.A0A1V9ZIP3"/>
<dbReference type="AlphaFoldDB" id="A0A1V9ZIP3"/>
<dbReference type="InterPro" id="IPR013122">
    <property type="entry name" value="PKD1_2_channel"/>
</dbReference>
<protein>
    <submittedName>
        <fullName evidence="10">Polycystin Cation Channel (PCC) Family</fullName>
    </submittedName>
</protein>
<comment type="subcellular location">
    <subcellularLocation>
        <location evidence="1">Membrane</location>
        <topology evidence="1">Multi-pass membrane protein</topology>
    </subcellularLocation>
</comment>
<dbReference type="Proteomes" id="UP000243579">
    <property type="component" value="Unassembled WGS sequence"/>
</dbReference>
<keyword evidence="5 7" id="KW-0472">Membrane</keyword>
<evidence type="ECO:0000256" key="7">
    <source>
        <dbReference type="SAM" id="Phobius"/>
    </source>
</evidence>
<evidence type="ECO:0000313" key="11">
    <source>
        <dbReference type="Proteomes" id="UP000243579"/>
    </source>
</evidence>
<evidence type="ECO:0000259" key="9">
    <source>
        <dbReference type="Pfam" id="PF20519"/>
    </source>
</evidence>
<dbReference type="GO" id="GO:0016020">
    <property type="term" value="C:membrane"/>
    <property type="evidence" value="ECO:0007669"/>
    <property type="project" value="UniProtKB-SubCell"/>
</dbReference>
<feature type="transmembrane region" description="Helical" evidence="7">
    <location>
        <begin position="511"/>
        <end position="533"/>
    </location>
</feature>
<evidence type="ECO:0000256" key="2">
    <source>
        <dbReference type="ARBA" id="ARBA00007200"/>
    </source>
</evidence>
<keyword evidence="11" id="KW-1185">Reference proteome</keyword>
<dbReference type="EMBL" id="JNBR01000096">
    <property type="protein sequence ID" value="OQR97781.1"/>
    <property type="molecule type" value="Genomic_DNA"/>
</dbReference>
<proteinExistence type="inferred from homology"/>
<sequence>MRRSGNHSVEKIHPEEGIRSADAVTSFAAPVPRVAPVASAPVPKTHNVGGKAYGSLREAFCFTAFLVVFLVVTVYDRGTAAWFYYSDSVSRSLAATAFPSGADATVTLTLPDVQTMDDVWNWFEGPLANTLFPTTGESVLGTNQIVGSVRLRQVRVRPNSCTLQSQFAGLLSYCYGALSPSAESTAGFGPVQNSDTVSNYAAYSYASTYFGSSKSYAQLMQCISGCEVAVGSLYGIDKARYASAYANACSLSCTCFYSSANCNAPAASAPAPVYSFNWTSADATQSAALPGLFTTIPGSGFVVDLLPANTTDARAQIAALKAAKYLDVATRAVLVEVAVFNPYLELFDLVTVLLEVPPTGGVYATLSSAVVDLSAYSASAGGKVFFEGLLALGVVLYAGEVLVGMLRHTPRRYFSSLWSVVHGVNLMLFVAVITLRLVAVHDTYGATTDWTTIATSSLFAKLRFLAAVGRHERGINAVNALLTWALFLKYTQVSQGMFLLLRVLAKAGGDLWSFLVLFGICLVGYAQAGFVAFSTQAPSFRTFGRALVTLVEALRFRLDYDELASANPGFAPVYFASFYVLVILMALNVLVAILQEAYTRTDRDAVFKFSFPFEHGVLATLSFYLQRQFVALKYGRAAANNMTLARNKAPAAVLDRSLKKGDVHPWMMMEMQALTEKVAGVLKAADEKKGQLETMEAMLRSIEDTCMELKVAAKPHV</sequence>